<dbReference type="PANTHER" id="PTHR43734">
    <property type="entry name" value="PHYTOENE DESATURASE"/>
    <property type="match status" value="1"/>
</dbReference>
<evidence type="ECO:0000256" key="4">
    <source>
        <dbReference type="ARBA" id="ARBA00023002"/>
    </source>
</evidence>
<keyword evidence="3 5" id="KW-0125">Carotenoid biosynthesis</keyword>
<protein>
    <submittedName>
        <fullName evidence="7">Phytoene desaturase</fullName>
    </submittedName>
</protein>
<evidence type="ECO:0000256" key="2">
    <source>
        <dbReference type="ARBA" id="ARBA00006046"/>
    </source>
</evidence>
<dbReference type="Gene3D" id="3.50.50.60">
    <property type="entry name" value="FAD/NAD(P)-binding domain"/>
    <property type="match status" value="2"/>
</dbReference>
<dbReference type="RefSeq" id="WP_133551868.1">
    <property type="nucleotide sequence ID" value="NZ_SNWM01000001.1"/>
</dbReference>
<dbReference type="Pfam" id="PF01593">
    <property type="entry name" value="Amino_oxidase"/>
    <property type="match status" value="1"/>
</dbReference>
<dbReference type="PANTHER" id="PTHR43734:SF1">
    <property type="entry name" value="PHYTOENE DESATURASE"/>
    <property type="match status" value="1"/>
</dbReference>
<evidence type="ECO:0000313" key="8">
    <source>
        <dbReference type="Proteomes" id="UP000295499"/>
    </source>
</evidence>
<dbReference type="SUPFAM" id="SSF51905">
    <property type="entry name" value="FAD/NAD(P)-binding domain"/>
    <property type="match status" value="1"/>
</dbReference>
<dbReference type="InterPro" id="IPR036188">
    <property type="entry name" value="FAD/NAD-bd_sf"/>
</dbReference>
<dbReference type="GO" id="GO:0016491">
    <property type="term" value="F:oxidoreductase activity"/>
    <property type="evidence" value="ECO:0007669"/>
    <property type="project" value="UniProtKB-KW"/>
</dbReference>
<reference evidence="7 8" key="1">
    <citation type="submission" date="2019-03" db="EMBL/GenBank/DDBJ databases">
        <title>Genomic Encyclopedia of Archaeal and Bacterial Type Strains, Phase II (KMG-II): from individual species to whole genera.</title>
        <authorList>
            <person name="Goeker M."/>
        </authorList>
    </citation>
    <scope>NUCLEOTIDE SEQUENCE [LARGE SCALE GENOMIC DNA]</scope>
    <source>
        <strain evidence="7 8">DSM 19034</strain>
    </source>
</reference>
<dbReference type="GO" id="GO:0016117">
    <property type="term" value="P:carotenoid biosynthetic process"/>
    <property type="evidence" value="ECO:0007669"/>
    <property type="project" value="UniProtKB-KW"/>
</dbReference>
<dbReference type="AlphaFoldDB" id="A0A4V3C410"/>
<proteinExistence type="inferred from homology"/>
<dbReference type="PROSITE" id="PS51257">
    <property type="entry name" value="PROKAR_LIPOPROTEIN"/>
    <property type="match status" value="1"/>
</dbReference>
<dbReference type="PRINTS" id="PR00419">
    <property type="entry name" value="ADXRDTASE"/>
</dbReference>
<evidence type="ECO:0000256" key="1">
    <source>
        <dbReference type="ARBA" id="ARBA00004829"/>
    </source>
</evidence>
<feature type="domain" description="Amine oxidase" evidence="6">
    <location>
        <begin position="11"/>
        <end position="485"/>
    </location>
</feature>
<name>A0A4V3C410_9SPHI</name>
<dbReference type="Proteomes" id="UP000295499">
    <property type="component" value="Unassembled WGS sequence"/>
</dbReference>
<comment type="similarity">
    <text evidence="2 5">Belongs to the carotenoid/retinoid oxidoreductase family.</text>
</comment>
<evidence type="ECO:0000313" key="7">
    <source>
        <dbReference type="EMBL" id="TDO24138.1"/>
    </source>
</evidence>
<dbReference type="InterPro" id="IPR002937">
    <property type="entry name" value="Amino_oxidase"/>
</dbReference>
<dbReference type="InterPro" id="IPR014105">
    <property type="entry name" value="Carotenoid/retinoid_OxRdtase"/>
</dbReference>
<comment type="pathway">
    <text evidence="1 5">Carotenoid biosynthesis.</text>
</comment>
<dbReference type="NCBIfam" id="TIGR02734">
    <property type="entry name" value="crtI_fam"/>
    <property type="match status" value="1"/>
</dbReference>
<evidence type="ECO:0000256" key="5">
    <source>
        <dbReference type="RuleBase" id="RU362075"/>
    </source>
</evidence>
<dbReference type="OrthoDB" id="9774675at2"/>
<accession>A0A4V3C410</accession>
<evidence type="ECO:0000259" key="6">
    <source>
        <dbReference type="Pfam" id="PF01593"/>
    </source>
</evidence>
<comment type="caution">
    <text evidence="7">The sequence shown here is derived from an EMBL/GenBank/DDBJ whole genome shotgun (WGS) entry which is preliminary data.</text>
</comment>
<evidence type="ECO:0000256" key="3">
    <source>
        <dbReference type="ARBA" id="ARBA00022746"/>
    </source>
</evidence>
<sequence>MAKISIIGSGFSGLSAACFAARDGHEVTVFEKNSGIGGRARTYEAAGFTFDMGPSWYWMPDIFEHFFNQFGKSAADYYQLKKLDPGFQLIFPGKETLEVPANLDALYATFESIEPGSSKSLTKFLKEAEFKYKIGMKELVYKPAFSWMEYANKEVIVGMLKSNIFSSVSSYVRKYFKDPRLIALLEFPVLFLGAMANKIPALYTMMNYSALVQGTWYPEGGMHKIIEGMYELAVSLGVKFKTGLPVTQLKIAGDKVYGLETSEGIMLTDGVIASADYNHVEQHLLEEQYRNYTPDYWDKKTFAPSCLIFYLGVNKEIPNLHHHNLFFDADLDQHAKEIYATPQWPTDPLFYVCCPSKTDPTVAPKGMENLFILVPIATALKDTEEIRESYFKGIIKRIEDKVGVEFLADIIYKRSYCLDNFVTDYNAFGGNAYGLANTLMQTAVLKPSLKNHKVGNLFYTGQLTVPGPGVPPALISGQVAAAELIKSMAKEMIKTA</sequence>
<organism evidence="7 8">
    <name type="scientific">Pedobacter duraquae</name>
    <dbReference type="NCBI Taxonomy" id="425511"/>
    <lineage>
        <taxon>Bacteria</taxon>
        <taxon>Pseudomonadati</taxon>
        <taxon>Bacteroidota</taxon>
        <taxon>Sphingobacteriia</taxon>
        <taxon>Sphingobacteriales</taxon>
        <taxon>Sphingobacteriaceae</taxon>
        <taxon>Pedobacter</taxon>
    </lineage>
</organism>
<keyword evidence="8" id="KW-1185">Reference proteome</keyword>
<dbReference type="EMBL" id="SNWM01000001">
    <property type="protein sequence ID" value="TDO24138.1"/>
    <property type="molecule type" value="Genomic_DNA"/>
</dbReference>
<keyword evidence="4 5" id="KW-0560">Oxidoreductase</keyword>
<gene>
    <name evidence="7" type="ORF">CLV32_0425</name>
</gene>